<reference evidence="2 3" key="1">
    <citation type="submission" date="2018-01" db="EMBL/GenBank/DDBJ databases">
        <title>Draft genome sequences of six Vibrio diazotrophicus strains isolated from deep-sea sediments of the Baltic Sea.</title>
        <authorList>
            <person name="Castillo D."/>
            <person name="Vandieken V."/>
            <person name="Chiang O."/>
            <person name="Middelboe M."/>
        </authorList>
    </citation>
    <scope>NUCLEOTIDE SEQUENCE [LARGE SCALE GENOMIC DNA]</scope>
    <source>
        <strain evidence="2 3">60.27F</strain>
    </source>
</reference>
<organism evidence="2 3">
    <name type="scientific">Vibrio diazotrophicus</name>
    <dbReference type="NCBI Taxonomy" id="685"/>
    <lineage>
        <taxon>Bacteria</taxon>
        <taxon>Pseudomonadati</taxon>
        <taxon>Pseudomonadota</taxon>
        <taxon>Gammaproteobacteria</taxon>
        <taxon>Vibrionales</taxon>
        <taxon>Vibrionaceae</taxon>
        <taxon>Vibrio</taxon>
    </lineage>
</organism>
<dbReference type="Pfam" id="PF04606">
    <property type="entry name" value="Ogr_Delta"/>
    <property type="match status" value="1"/>
</dbReference>
<proteinExistence type="predicted"/>
<dbReference type="AlphaFoldDB" id="A0A2J8I6S4"/>
<dbReference type="InterPro" id="IPR007684">
    <property type="entry name" value="Znf_Ogr/Delta"/>
</dbReference>
<evidence type="ECO:0000313" key="3">
    <source>
        <dbReference type="Proteomes" id="UP000236449"/>
    </source>
</evidence>
<accession>A0A2J8I6S4</accession>
<evidence type="ECO:0000313" key="2">
    <source>
        <dbReference type="EMBL" id="PNI06174.1"/>
    </source>
</evidence>
<evidence type="ECO:0000259" key="1">
    <source>
        <dbReference type="Pfam" id="PF04606"/>
    </source>
</evidence>
<name>A0A2J8I6S4_VIBDI</name>
<dbReference type="Proteomes" id="UP000236449">
    <property type="component" value="Unassembled WGS sequence"/>
</dbReference>
<dbReference type="EMBL" id="POSK01000002">
    <property type="protein sequence ID" value="PNI06174.1"/>
    <property type="molecule type" value="Genomic_DNA"/>
</dbReference>
<protein>
    <submittedName>
        <fullName evidence="2">Zinc-binding protein</fullName>
    </submittedName>
</protein>
<sequence>MLITCPVCESKARIATSKAMSKDTREAYCQCLNLNCGRAFTTLTTVNRIIEPTGAKPDPLLQPELCKGDVNQMDIFSQMEAQSL</sequence>
<dbReference type="OrthoDB" id="6895359at2"/>
<dbReference type="RefSeq" id="WP_102965462.1">
    <property type="nucleotide sequence ID" value="NZ_POSK01000002.1"/>
</dbReference>
<gene>
    <name evidence="2" type="ORF">C1N32_04020</name>
</gene>
<comment type="caution">
    <text evidence="2">The sequence shown here is derived from an EMBL/GenBank/DDBJ whole genome shotgun (WGS) entry which is preliminary data.</text>
</comment>
<feature type="domain" description="Zinc finger Ogr/Delta-type" evidence="1">
    <location>
        <begin position="4"/>
        <end position="50"/>
    </location>
</feature>